<keyword evidence="5" id="KW-1015">Disulfide bond</keyword>
<dbReference type="GO" id="GO:0005576">
    <property type="term" value="C:extracellular region"/>
    <property type="evidence" value="ECO:0007669"/>
    <property type="project" value="UniProtKB-SubCell"/>
</dbReference>
<sequence>MAYTLVILSALLATSLANSIQFKDCGSAGAKVQSVDVGGCTTEPCHLVHGKNATMVVNFTASEDVTHPKNSLYGIIAGVPVKFPSNADCCTGKNLVCPIKSGTSSQYSIAIYVSPEYPKISVLVKLAVLDDNDKDFLCIVFPATITDS</sequence>
<evidence type="ECO:0000256" key="2">
    <source>
        <dbReference type="ARBA" id="ARBA00006370"/>
    </source>
</evidence>
<keyword evidence="4 6" id="KW-0732">Signal</keyword>
<accession>A0A210PIR5</accession>
<dbReference type="SUPFAM" id="SSF81296">
    <property type="entry name" value="E set domains"/>
    <property type="match status" value="1"/>
</dbReference>
<dbReference type="PANTHER" id="PTHR11306">
    <property type="entry name" value="NIEMANN PICK TYPE C2 PROTEIN NPC2-RELATED"/>
    <property type="match status" value="1"/>
</dbReference>
<dbReference type="EMBL" id="NEDP02076629">
    <property type="protein sequence ID" value="OWF36380.1"/>
    <property type="molecule type" value="Genomic_DNA"/>
</dbReference>
<evidence type="ECO:0000256" key="6">
    <source>
        <dbReference type="SAM" id="SignalP"/>
    </source>
</evidence>
<keyword evidence="9" id="KW-1185">Reference proteome</keyword>
<name>A0A210PIR5_MIZYE</name>
<dbReference type="STRING" id="6573.A0A210PIR5"/>
<evidence type="ECO:0000256" key="4">
    <source>
        <dbReference type="ARBA" id="ARBA00022729"/>
    </source>
</evidence>
<dbReference type="Gene3D" id="2.60.40.770">
    <property type="match status" value="1"/>
</dbReference>
<dbReference type="AlphaFoldDB" id="A0A210PIR5"/>
<dbReference type="SMART" id="SM00737">
    <property type="entry name" value="ML"/>
    <property type="match status" value="1"/>
</dbReference>
<dbReference type="OrthoDB" id="6489092at2759"/>
<dbReference type="InterPro" id="IPR039670">
    <property type="entry name" value="NPC2-like"/>
</dbReference>
<evidence type="ECO:0000313" key="8">
    <source>
        <dbReference type="EMBL" id="OWF36380.1"/>
    </source>
</evidence>
<evidence type="ECO:0000256" key="5">
    <source>
        <dbReference type="ARBA" id="ARBA00023157"/>
    </source>
</evidence>
<dbReference type="PANTHER" id="PTHR11306:SF68">
    <property type="entry name" value="NPC INTRACELLULAR CHOLESTEROL TRANSPORTER 2"/>
    <property type="match status" value="1"/>
</dbReference>
<feature type="domain" description="MD-2-related lipid-recognition" evidence="7">
    <location>
        <begin position="22"/>
        <end position="143"/>
    </location>
</feature>
<comment type="similarity">
    <text evidence="2">Belongs to the NPC2 family.</text>
</comment>
<evidence type="ECO:0000259" key="7">
    <source>
        <dbReference type="SMART" id="SM00737"/>
    </source>
</evidence>
<dbReference type="GO" id="GO:0032934">
    <property type="term" value="F:sterol binding"/>
    <property type="evidence" value="ECO:0007669"/>
    <property type="project" value="InterPro"/>
</dbReference>
<feature type="signal peptide" evidence="6">
    <location>
        <begin position="1"/>
        <end position="17"/>
    </location>
</feature>
<proteinExistence type="inferred from homology"/>
<dbReference type="GO" id="GO:0032367">
    <property type="term" value="P:intracellular cholesterol transport"/>
    <property type="evidence" value="ECO:0007669"/>
    <property type="project" value="InterPro"/>
</dbReference>
<dbReference type="InterPro" id="IPR033916">
    <property type="entry name" value="ML_Npc2-like"/>
</dbReference>
<feature type="chain" id="PRO_5012329368" evidence="6">
    <location>
        <begin position="18"/>
        <end position="148"/>
    </location>
</feature>
<dbReference type="InterPro" id="IPR014756">
    <property type="entry name" value="Ig_E-set"/>
</dbReference>
<dbReference type="FunFam" id="2.60.40.770:FF:000001">
    <property type="entry name" value="NPC intracellular cholesterol transporter 2"/>
    <property type="match status" value="1"/>
</dbReference>
<comment type="subcellular location">
    <subcellularLocation>
        <location evidence="1">Secreted</location>
    </subcellularLocation>
</comment>
<dbReference type="Pfam" id="PF02221">
    <property type="entry name" value="E1_DerP2_DerF2"/>
    <property type="match status" value="1"/>
</dbReference>
<dbReference type="Proteomes" id="UP000242188">
    <property type="component" value="Unassembled WGS sequence"/>
</dbReference>
<organism evidence="8 9">
    <name type="scientific">Mizuhopecten yessoensis</name>
    <name type="common">Japanese scallop</name>
    <name type="synonym">Patinopecten yessoensis</name>
    <dbReference type="NCBI Taxonomy" id="6573"/>
    <lineage>
        <taxon>Eukaryota</taxon>
        <taxon>Metazoa</taxon>
        <taxon>Spiralia</taxon>
        <taxon>Lophotrochozoa</taxon>
        <taxon>Mollusca</taxon>
        <taxon>Bivalvia</taxon>
        <taxon>Autobranchia</taxon>
        <taxon>Pteriomorphia</taxon>
        <taxon>Pectinida</taxon>
        <taxon>Pectinoidea</taxon>
        <taxon>Pectinidae</taxon>
        <taxon>Mizuhopecten</taxon>
    </lineage>
</organism>
<dbReference type="InterPro" id="IPR003172">
    <property type="entry name" value="ML_dom"/>
</dbReference>
<evidence type="ECO:0000313" key="9">
    <source>
        <dbReference type="Proteomes" id="UP000242188"/>
    </source>
</evidence>
<dbReference type="CDD" id="cd00916">
    <property type="entry name" value="Npc2_like"/>
    <property type="match status" value="1"/>
</dbReference>
<evidence type="ECO:0000256" key="1">
    <source>
        <dbReference type="ARBA" id="ARBA00004613"/>
    </source>
</evidence>
<evidence type="ECO:0000256" key="3">
    <source>
        <dbReference type="ARBA" id="ARBA00022525"/>
    </source>
</evidence>
<protein>
    <submittedName>
        <fullName evidence="8">Epididymal secretory protein E1</fullName>
    </submittedName>
</protein>
<comment type="caution">
    <text evidence="8">The sequence shown here is derived from an EMBL/GenBank/DDBJ whole genome shotgun (WGS) entry which is preliminary data.</text>
</comment>
<gene>
    <name evidence="8" type="ORF">KP79_PYT20012</name>
</gene>
<reference evidence="8 9" key="1">
    <citation type="journal article" date="2017" name="Nat. Ecol. Evol.">
        <title>Scallop genome provides insights into evolution of bilaterian karyotype and development.</title>
        <authorList>
            <person name="Wang S."/>
            <person name="Zhang J."/>
            <person name="Jiao W."/>
            <person name="Li J."/>
            <person name="Xun X."/>
            <person name="Sun Y."/>
            <person name="Guo X."/>
            <person name="Huan P."/>
            <person name="Dong B."/>
            <person name="Zhang L."/>
            <person name="Hu X."/>
            <person name="Sun X."/>
            <person name="Wang J."/>
            <person name="Zhao C."/>
            <person name="Wang Y."/>
            <person name="Wang D."/>
            <person name="Huang X."/>
            <person name="Wang R."/>
            <person name="Lv J."/>
            <person name="Li Y."/>
            <person name="Zhang Z."/>
            <person name="Liu B."/>
            <person name="Lu W."/>
            <person name="Hui Y."/>
            <person name="Liang J."/>
            <person name="Zhou Z."/>
            <person name="Hou R."/>
            <person name="Li X."/>
            <person name="Liu Y."/>
            <person name="Li H."/>
            <person name="Ning X."/>
            <person name="Lin Y."/>
            <person name="Zhao L."/>
            <person name="Xing Q."/>
            <person name="Dou J."/>
            <person name="Li Y."/>
            <person name="Mao J."/>
            <person name="Guo H."/>
            <person name="Dou H."/>
            <person name="Li T."/>
            <person name="Mu C."/>
            <person name="Jiang W."/>
            <person name="Fu Q."/>
            <person name="Fu X."/>
            <person name="Miao Y."/>
            <person name="Liu J."/>
            <person name="Yu Q."/>
            <person name="Li R."/>
            <person name="Liao H."/>
            <person name="Li X."/>
            <person name="Kong Y."/>
            <person name="Jiang Z."/>
            <person name="Chourrout D."/>
            <person name="Li R."/>
            <person name="Bao Z."/>
        </authorList>
    </citation>
    <scope>NUCLEOTIDE SEQUENCE [LARGE SCALE GENOMIC DNA]</scope>
    <source>
        <strain evidence="8 9">PY_sf001</strain>
    </source>
</reference>
<keyword evidence="3" id="KW-0964">Secreted</keyword>